<evidence type="ECO:0000256" key="8">
    <source>
        <dbReference type="RuleBase" id="RU363108"/>
    </source>
</evidence>
<keyword evidence="4 8" id="KW-1133">Transmembrane helix</keyword>
<gene>
    <name evidence="10" type="primary">LOC105232453</name>
</gene>
<proteinExistence type="inferred from homology"/>
<evidence type="ECO:0000313" key="10">
    <source>
        <dbReference type="RefSeq" id="XP_049312791.1"/>
    </source>
</evidence>
<feature type="transmembrane region" description="Helical" evidence="8">
    <location>
        <begin position="147"/>
        <end position="167"/>
    </location>
</feature>
<feature type="transmembrane region" description="Helical" evidence="8">
    <location>
        <begin position="312"/>
        <end position="331"/>
    </location>
</feature>
<name>A0ABM3JUB8_BACDO</name>
<evidence type="ECO:0000256" key="3">
    <source>
        <dbReference type="ARBA" id="ARBA00022692"/>
    </source>
</evidence>
<keyword evidence="2 8" id="KW-1003">Cell membrane</keyword>
<evidence type="ECO:0000256" key="4">
    <source>
        <dbReference type="ARBA" id="ARBA00022989"/>
    </source>
</evidence>
<keyword evidence="6 8" id="KW-0675">Receptor</keyword>
<feature type="transmembrane region" description="Helical" evidence="8">
    <location>
        <begin position="115"/>
        <end position="135"/>
    </location>
</feature>
<evidence type="ECO:0000256" key="1">
    <source>
        <dbReference type="ARBA" id="ARBA00004651"/>
    </source>
</evidence>
<evidence type="ECO:0000256" key="2">
    <source>
        <dbReference type="ARBA" id="ARBA00022475"/>
    </source>
</evidence>
<feature type="transmembrane region" description="Helical" evidence="8">
    <location>
        <begin position="237"/>
        <end position="258"/>
    </location>
</feature>
<organism evidence="9 10">
    <name type="scientific">Bactrocera dorsalis</name>
    <name type="common">Oriental fruit fly</name>
    <name type="synonym">Dacus dorsalis</name>
    <dbReference type="NCBI Taxonomy" id="27457"/>
    <lineage>
        <taxon>Eukaryota</taxon>
        <taxon>Metazoa</taxon>
        <taxon>Ecdysozoa</taxon>
        <taxon>Arthropoda</taxon>
        <taxon>Hexapoda</taxon>
        <taxon>Insecta</taxon>
        <taxon>Pterygota</taxon>
        <taxon>Neoptera</taxon>
        <taxon>Endopterygota</taxon>
        <taxon>Diptera</taxon>
        <taxon>Brachycera</taxon>
        <taxon>Muscomorpha</taxon>
        <taxon>Tephritoidea</taxon>
        <taxon>Tephritidae</taxon>
        <taxon>Bactrocera</taxon>
        <taxon>Bactrocera</taxon>
    </lineage>
</organism>
<feature type="transmembrane region" description="Helical" evidence="8">
    <location>
        <begin position="343"/>
        <end position="360"/>
    </location>
</feature>
<comment type="caution">
    <text evidence="8">Lacks conserved residue(s) required for the propagation of feature annotation.</text>
</comment>
<dbReference type="PANTHER" id="PTHR21143">
    <property type="entry name" value="INVERTEBRATE GUSTATORY RECEPTOR"/>
    <property type="match status" value="1"/>
</dbReference>
<evidence type="ECO:0000256" key="7">
    <source>
        <dbReference type="ARBA" id="ARBA00023224"/>
    </source>
</evidence>
<dbReference type="GeneID" id="105232453"/>
<dbReference type="Proteomes" id="UP001652620">
    <property type="component" value="Chromosome 1"/>
</dbReference>
<comment type="similarity">
    <text evidence="8">Belongs to the insect chemoreceptor superfamily. Gustatory receptor (GR) family.</text>
</comment>
<keyword evidence="7 8" id="KW-0807">Transducer</keyword>
<dbReference type="RefSeq" id="XP_049312791.1">
    <property type="nucleotide sequence ID" value="XM_049456834.1"/>
</dbReference>
<keyword evidence="5 8" id="KW-0472">Membrane</keyword>
<comment type="subcellular location">
    <subcellularLocation>
        <location evidence="1 8">Cell membrane</location>
        <topology evidence="1 8">Multi-pass membrane protein</topology>
    </subcellularLocation>
</comment>
<sequence length="460" mass="53782">MSFWVKNHDGSTILEKPPRIVPLFNPGQREFLEDEHRHRIQMQKRAQQSGKNTEYYIRKQSTLDDARLLDEHDSFYKTTKSLLVLFQIMGIMPIHRNPPDNNLPRTGFSWTSRQTLYAMCVFSIETFIVAMVLRARVKNFIEQPDKHFDVAIYNIIFISLLFTHFLLPVASWRHGPEVAIFKNMWTNYQYKFWRVTGTPIVFPNLYRLTWGLCIFSWTLSVAVNVSQYYLQPDFEFWYTFAYYPIIAMLNCFCSLWYINCNAFGTVSEALARQLELTLKSDKPAEKLTEFRYLWVDLSLMMQQLGKAYSNMYGMYCLVVFFTTLTAAYGSISEIMDHGATYKEIGLFVIMFYCMSLLYIICNEAHQASCKVGLDFQTKLLNVNLIALDTASQREVQMFLLAIAKTPPIMNLDDYANINRELFSSNLTFMATYLVVLLQFKITEQRGLRENQSESNMDYGE</sequence>
<keyword evidence="3 8" id="KW-0812">Transmembrane</keyword>
<reference evidence="10" key="2">
    <citation type="submission" date="2025-08" db="UniProtKB">
        <authorList>
            <consortium name="RefSeq"/>
        </authorList>
    </citation>
    <scope>IDENTIFICATION</scope>
    <source>
        <tissue evidence="10">Adult</tissue>
    </source>
</reference>
<evidence type="ECO:0000256" key="6">
    <source>
        <dbReference type="ARBA" id="ARBA00023170"/>
    </source>
</evidence>
<reference evidence="9" key="1">
    <citation type="submission" date="2025-05" db="UniProtKB">
        <authorList>
            <consortium name="RefSeq"/>
        </authorList>
    </citation>
    <scope>NUCLEOTIDE SEQUENCE [LARGE SCALE GENOMIC DNA]</scope>
</reference>
<dbReference type="InterPro" id="IPR013604">
    <property type="entry name" value="7TM_chemorcpt"/>
</dbReference>
<protein>
    <recommendedName>
        <fullName evidence="8">Gustatory receptor</fullName>
    </recommendedName>
</protein>
<evidence type="ECO:0000313" key="9">
    <source>
        <dbReference type="Proteomes" id="UP001652620"/>
    </source>
</evidence>
<dbReference type="Pfam" id="PF08395">
    <property type="entry name" value="7tm_7"/>
    <property type="match status" value="1"/>
</dbReference>
<accession>A0ABM3JUB8</accession>
<comment type="function">
    <text evidence="8">Gustatory receptor which mediates acceptance or avoidance behavior, depending on its substrates.</text>
</comment>
<dbReference type="PANTHER" id="PTHR21143:SF121">
    <property type="entry name" value="GUSTATORY AND ODORANT RECEPTOR 21A"/>
    <property type="match status" value="1"/>
</dbReference>
<keyword evidence="9" id="KW-1185">Reference proteome</keyword>
<evidence type="ECO:0000256" key="5">
    <source>
        <dbReference type="ARBA" id="ARBA00023136"/>
    </source>
</evidence>